<keyword evidence="10" id="KW-1185">Reference proteome</keyword>
<dbReference type="InterPro" id="IPR043502">
    <property type="entry name" value="DNA/RNA_pol_sf"/>
</dbReference>
<dbReference type="PANTHER" id="PTHR34072:SF52">
    <property type="entry name" value="RIBONUCLEASE H"/>
    <property type="match status" value="1"/>
</dbReference>
<dbReference type="InterPro" id="IPR041373">
    <property type="entry name" value="RT_RNaseH"/>
</dbReference>
<dbReference type="SUPFAM" id="SSF56672">
    <property type="entry name" value="DNA/RNA polymerases"/>
    <property type="match status" value="1"/>
</dbReference>
<organism evidence="9 10">
    <name type="scientific">Daphnia magna</name>
    <dbReference type="NCBI Taxonomy" id="35525"/>
    <lineage>
        <taxon>Eukaryota</taxon>
        <taxon>Metazoa</taxon>
        <taxon>Ecdysozoa</taxon>
        <taxon>Arthropoda</taxon>
        <taxon>Crustacea</taxon>
        <taxon>Branchiopoda</taxon>
        <taxon>Diplostraca</taxon>
        <taxon>Cladocera</taxon>
        <taxon>Anomopoda</taxon>
        <taxon>Daphniidae</taxon>
        <taxon>Daphnia</taxon>
    </lineage>
</organism>
<evidence type="ECO:0000256" key="6">
    <source>
        <dbReference type="ARBA" id="ARBA00022918"/>
    </source>
</evidence>
<keyword evidence="5" id="KW-0378">Hydrolase</keyword>
<dbReference type="GO" id="GO:0003964">
    <property type="term" value="F:RNA-directed DNA polymerase activity"/>
    <property type="evidence" value="ECO:0007669"/>
    <property type="project" value="UniProtKB-KW"/>
</dbReference>
<evidence type="ECO:0000256" key="4">
    <source>
        <dbReference type="ARBA" id="ARBA00022759"/>
    </source>
</evidence>
<dbReference type="Gene3D" id="3.30.70.270">
    <property type="match status" value="1"/>
</dbReference>
<dbReference type="EMBL" id="LRGB01000423">
    <property type="protein sequence ID" value="KZS19205.1"/>
    <property type="molecule type" value="Genomic_DNA"/>
</dbReference>
<feature type="compositionally biased region" description="Basic and acidic residues" evidence="7">
    <location>
        <begin position="158"/>
        <end position="171"/>
    </location>
</feature>
<reference evidence="9 10" key="1">
    <citation type="submission" date="2016-03" db="EMBL/GenBank/DDBJ databases">
        <title>EvidentialGene: Evidence-directed Construction of Genes on Genomes.</title>
        <authorList>
            <person name="Gilbert D.G."/>
            <person name="Choi J.-H."/>
            <person name="Mockaitis K."/>
            <person name="Colbourne J."/>
            <person name="Pfrender M."/>
        </authorList>
    </citation>
    <scope>NUCLEOTIDE SEQUENCE [LARGE SCALE GENOMIC DNA]</scope>
    <source>
        <strain evidence="9 10">Xinb3</strain>
        <tissue evidence="9">Complete organism</tissue>
    </source>
</reference>
<evidence type="ECO:0000313" key="9">
    <source>
        <dbReference type="EMBL" id="KZS19205.1"/>
    </source>
</evidence>
<evidence type="ECO:0000259" key="8">
    <source>
        <dbReference type="Pfam" id="PF17917"/>
    </source>
</evidence>
<dbReference type="GO" id="GO:0004519">
    <property type="term" value="F:endonuclease activity"/>
    <property type="evidence" value="ECO:0007669"/>
    <property type="project" value="UniProtKB-KW"/>
</dbReference>
<keyword evidence="6" id="KW-0695">RNA-directed DNA polymerase</keyword>
<evidence type="ECO:0000313" key="10">
    <source>
        <dbReference type="Proteomes" id="UP000076858"/>
    </source>
</evidence>
<evidence type="ECO:0000256" key="2">
    <source>
        <dbReference type="ARBA" id="ARBA00022695"/>
    </source>
</evidence>
<evidence type="ECO:0000256" key="7">
    <source>
        <dbReference type="SAM" id="MobiDB-lite"/>
    </source>
</evidence>
<dbReference type="InterPro" id="IPR043128">
    <property type="entry name" value="Rev_trsase/Diguanyl_cyclase"/>
</dbReference>
<protein>
    <recommendedName>
        <fullName evidence="8">Reverse transcriptase RNase H-like domain-containing protein</fullName>
    </recommendedName>
</protein>
<dbReference type="Proteomes" id="UP000076858">
    <property type="component" value="Unassembled WGS sequence"/>
</dbReference>
<dbReference type="OrthoDB" id="10492985at2759"/>
<keyword evidence="4" id="KW-0255">Endonuclease</keyword>
<dbReference type="GO" id="GO:0016787">
    <property type="term" value="F:hydrolase activity"/>
    <property type="evidence" value="ECO:0007669"/>
    <property type="project" value="UniProtKB-KW"/>
</dbReference>
<keyword evidence="3" id="KW-0540">Nuclease</keyword>
<feature type="domain" description="Reverse transcriptase RNase H-like" evidence="8">
    <location>
        <begin position="47"/>
        <end position="98"/>
    </location>
</feature>
<dbReference type="AlphaFoldDB" id="A0A162PWC4"/>
<evidence type="ECO:0000256" key="3">
    <source>
        <dbReference type="ARBA" id="ARBA00022722"/>
    </source>
</evidence>
<keyword evidence="1" id="KW-0808">Transferase</keyword>
<keyword evidence="2" id="KW-0548">Nucleotidyltransferase</keyword>
<name>A0A162PWC4_9CRUS</name>
<gene>
    <name evidence="9" type="ORF">APZ42_014434</name>
</gene>
<dbReference type="Pfam" id="PF17917">
    <property type="entry name" value="RT_RNaseH"/>
    <property type="match status" value="1"/>
</dbReference>
<accession>A0A162PWC4</accession>
<proteinExistence type="predicted"/>
<evidence type="ECO:0000256" key="1">
    <source>
        <dbReference type="ARBA" id="ARBA00022679"/>
    </source>
</evidence>
<dbReference type="PANTHER" id="PTHR34072">
    <property type="entry name" value="ENZYMATIC POLYPROTEIN-RELATED"/>
    <property type="match status" value="1"/>
</dbReference>
<evidence type="ECO:0000256" key="5">
    <source>
        <dbReference type="ARBA" id="ARBA00022801"/>
    </source>
</evidence>
<comment type="caution">
    <text evidence="9">The sequence shown here is derived from an EMBL/GenBank/DDBJ whole genome shotgun (WGS) entry which is preliminary data.</text>
</comment>
<feature type="region of interest" description="Disordered" evidence="7">
    <location>
        <begin position="119"/>
        <end position="204"/>
    </location>
</feature>
<sequence length="568" mass="63493">MLPRPNLNANEKAKRKWVKSFVGLCSFYRKFAPNFAHVAYLLTVMEGAALMQERNGHPIPICFISRVLNKSERNYTITEKECLAVVWAVKKFQPYIWAAGLRDGVCRCIFRADTGSEDARAETEEGMTCAETDTGEMPEADTGVTPDTSTAAAAVEPPSRRENGTMRRRPLEPIAEIDEGLQDGKDSVVPAATESPAGRPTMKKRAPGLMKNILFFTLVCVVGQIVQANEMREKYVVTEGAVFHPEDDMARAFGIAITGNFPMEVNPFLEGPARDLAEIKARAERWRQEFRELERALKMGGTRRKRGLFDGGGQLLNWLFGTATTKDLESVHSRLKSFYKKGLEVVHLSQEQASLLNVTISTWRSMSPKSVLSWRRRVRCDRQLFVEFNVDEVRKGTPYMGSVCLFLKPIDRKGRIKSCVAAVFLQKQEGIQRNCHLDSKKWTGFDMFHIGGRNWGYAGKDNVTIVLQCPGKRIGRIDLPQGLPAAGMMPVNVTSVIDEEAAGMLSGLLAPVVKQSQPVTKSPIMGEGPAALRTPTRIDLAGKSSHLKAVERLRRQWEEEENAKRYPF</sequence>